<comment type="caution">
    <text evidence="2">The sequence shown here is derived from an EMBL/GenBank/DDBJ whole genome shotgun (WGS) entry which is preliminary data.</text>
</comment>
<feature type="compositionally biased region" description="Basic and acidic residues" evidence="1">
    <location>
        <begin position="142"/>
        <end position="157"/>
    </location>
</feature>
<protein>
    <submittedName>
        <fullName evidence="2">Uncharacterized protein</fullName>
    </submittedName>
</protein>
<dbReference type="EMBL" id="JAACJN010000487">
    <property type="protein sequence ID" value="KAF5342855.1"/>
    <property type="molecule type" value="Genomic_DNA"/>
</dbReference>
<organism evidence="2 3">
    <name type="scientific">Collybiopsis confluens</name>
    <dbReference type="NCBI Taxonomy" id="2823264"/>
    <lineage>
        <taxon>Eukaryota</taxon>
        <taxon>Fungi</taxon>
        <taxon>Dikarya</taxon>
        <taxon>Basidiomycota</taxon>
        <taxon>Agaricomycotina</taxon>
        <taxon>Agaricomycetes</taxon>
        <taxon>Agaricomycetidae</taxon>
        <taxon>Agaricales</taxon>
        <taxon>Marasmiineae</taxon>
        <taxon>Omphalotaceae</taxon>
        <taxon>Collybiopsis</taxon>
    </lineage>
</organism>
<dbReference type="AlphaFoldDB" id="A0A8H5CJG9"/>
<reference evidence="2 3" key="1">
    <citation type="journal article" date="2020" name="ISME J.">
        <title>Uncovering the hidden diversity of litter-decomposition mechanisms in mushroom-forming fungi.</title>
        <authorList>
            <person name="Floudas D."/>
            <person name="Bentzer J."/>
            <person name="Ahren D."/>
            <person name="Johansson T."/>
            <person name="Persson P."/>
            <person name="Tunlid A."/>
        </authorList>
    </citation>
    <scope>NUCLEOTIDE SEQUENCE [LARGE SCALE GENOMIC DNA]</scope>
    <source>
        <strain evidence="2 3">CBS 406.79</strain>
    </source>
</reference>
<feature type="compositionally biased region" description="Basic and acidic residues" evidence="1">
    <location>
        <begin position="64"/>
        <end position="79"/>
    </location>
</feature>
<proteinExistence type="predicted"/>
<keyword evidence="3" id="KW-1185">Reference proteome</keyword>
<evidence type="ECO:0000256" key="1">
    <source>
        <dbReference type="SAM" id="MobiDB-lite"/>
    </source>
</evidence>
<sequence>MVRPFNVATLAADCGSSSLLGASSVMYQVGVFKQGSDKLAAMSPEADVEIKRKSVFNHKCHHRAPGDSEPCDRTRDRSRGLPPGDLKNSLEKRRFISLVQHSLSLSLSRTIWAHSKHGAAFPSGCQVKEQKKGPGRRRRARVAVEKSKVDRKGKEQAVDAEISGSLSSSESGLFSSDQVKRLNTLLKGLPLLPLQNSRPLLAARTRWSSKELRGSCASPGSFSDRTV</sequence>
<dbReference type="Proteomes" id="UP000518752">
    <property type="component" value="Unassembled WGS sequence"/>
</dbReference>
<accession>A0A8H5CJG9</accession>
<feature type="compositionally biased region" description="Low complexity" evidence="1">
    <location>
        <begin position="163"/>
        <end position="172"/>
    </location>
</feature>
<evidence type="ECO:0000313" key="2">
    <source>
        <dbReference type="EMBL" id="KAF5342855.1"/>
    </source>
</evidence>
<gene>
    <name evidence="2" type="ORF">D9757_014919</name>
</gene>
<feature type="region of interest" description="Disordered" evidence="1">
    <location>
        <begin position="60"/>
        <end position="86"/>
    </location>
</feature>
<name>A0A8H5CJG9_9AGAR</name>
<feature type="region of interest" description="Disordered" evidence="1">
    <location>
        <begin position="123"/>
        <end position="172"/>
    </location>
</feature>
<evidence type="ECO:0000313" key="3">
    <source>
        <dbReference type="Proteomes" id="UP000518752"/>
    </source>
</evidence>